<reference evidence="1 2" key="1">
    <citation type="journal article" date="2020" name="Phytopathology">
        <title>Genome Sequence Resources of Colletotrichum truncatum, C. plurivorum, C. musicola, and C. sojae: Four Species Pathogenic to Soybean (Glycine max).</title>
        <authorList>
            <person name="Rogerio F."/>
            <person name="Boufleur T.R."/>
            <person name="Ciampi-Guillardi M."/>
            <person name="Sukno S.A."/>
            <person name="Thon M.R."/>
            <person name="Massola Junior N.S."/>
            <person name="Baroncelli R."/>
        </authorList>
    </citation>
    <scope>NUCLEOTIDE SEQUENCE [LARGE SCALE GENOMIC DNA]</scope>
    <source>
        <strain evidence="1 2">CMES1059</strain>
    </source>
</reference>
<evidence type="ECO:0000313" key="2">
    <source>
        <dbReference type="Proteomes" id="UP000805649"/>
    </source>
</evidence>
<keyword evidence="2" id="KW-1185">Reference proteome</keyword>
<sequence length="77" mass="8278">MPNNNATQAVCNGVGNIEKRTEFGVTFDECHAHKRVFIGFKALSNCAFRKACQAEGATGADSSCRSKVDDFFGSSKV</sequence>
<accession>A0ACC3Z8M1</accession>
<name>A0ACC3Z8M1_COLTU</name>
<protein>
    <submittedName>
        <fullName evidence="1">Uncharacterized protein</fullName>
    </submittedName>
</protein>
<gene>
    <name evidence="1" type="ORF">CTRU02_203217</name>
</gene>
<proteinExistence type="predicted"/>
<evidence type="ECO:0000313" key="1">
    <source>
        <dbReference type="EMBL" id="KAL0940454.1"/>
    </source>
</evidence>
<organism evidence="1 2">
    <name type="scientific">Colletotrichum truncatum</name>
    <name type="common">Anthracnose fungus</name>
    <name type="synonym">Colletotrichum capsici</name>
    <dbReference type="NCBI Taxonomy" id="5467"/>
    <lineage>
        <taxon>Eukaryota</taxon>
        <taxon>Fungi</taxon>
        <taxon>Dikarya</taxon>
        <taxon>Ascomycota</taxon>
        <taxon>Pezizomycotina</taxon>
        <taxon>Sordariomycetes</taxon>
        <taxon>Hypocreomycetidae</taxon>
        <taxon>Glomerellales</taxon>
        <taxon>Glomerellaceae</taxon>
        <taxon>Colletotrichum</taxon>
        <taxon>Colletotrichum truncatum species complex</taxon>
    </lineage>
</organism>
<dbReference type="EMBL" id="VUJX02000002">
    <property type="protein sequence ID" value="KAL0940454.1"/>
    <property type="molecule type" value="Genomic_DNA"/>
</dbReference>
<dbReference type="Proteomes" id="UP000805649">
    <property type="component" value="Unassembled WGS sequence"/>
</dbReference>
<comment type="caution">
    <text evidence="1">The sequence shown here is derived from an EMBL/GenBank/DDBJ whole genome shotgun (WGS) entry which is preliminary data.</text>
</comment>